<dbReference type="InterPro" id="IPR011805">
    <property type="entry name" value="RNase_R"/>
</dbReference>
<keyword evidence="7 8" id="KW-0694">RNA-binding</keyword>
<dbReference type="GO" id="GO:0008859">
    <property type="term" value="F:exoribonuclease II activity"/>
    <property type="evidence" value="ECO:0007669"/>
    <property type="project" value="UniProtKB-UniRule"/>
</dbReference>
<evidence type="ECO:0000256" key="6">
    <source>
        <dbReference type="ARBA" id="ARBA00022839"/>
    </source>
</evidence>
<comment type="similarity">
    <text evidence="8">Belongs to the RNR ribonuclease family. RNase R subfamily.</text>
</comment>
<dbReference type="NCBIfam" id="TIGR00358">
    <property type="entry name" value="3_prime_RNase"/>
    <property type="match status" value="1"/>
</dbReference>
<evidence type="ECO:0000313" key="11">
    <source>
        <dbReference type="Proteomes" id="UP000003011"/>
    </source>
</evidence>
<keyword evidence="6 8" id="KW-0269">Exonuclease</keyword>
<keyword evidence="11" id="KW-1185">Reference proteome</keyword>
<dbReference type="eggNOG" id="COG0557">
    <property type="taxonomic scope" value="Bacteria"/>
</dbReference>
<dbReference type="HAMAP" id="MF_01895">
    <property type="entry name" value="RNase_R"/>
    <property type="match status" value="1"/>
</dbReference>
<keyword evidence="3 8" id="KW-0963">Cytoplasm</keyword>
<evidence type="ECO:0000259" key="9">
    <source>
        <dbReference type="PROSITE" id="PS50126"/>
    </source>
</evidence>
<comment type="catalytic activity">
    <reaction evidence="1 8">
        <text>Exonucleolytic cleavage in the 3'- to 5'-direction to yield nucleoside 5'-phosphates.</text>
        <dbReference type="EC" id="3.1.13.1"/>
    </reaction>
</comment>
<sequence>MDIYELDRRKKVILDFMNDPVYRPMKLKEIAACLNIEKPKKAQLFEVLDELVALKKIKLMPNGRYKLAGKTDTCVNEKEKVYNSANYKAGEEYSGIYTVSRNGFAFVSVDQKQDVFISGKNQNTALNGDKVIVRIIDSGRKKGSEQKAEGSVIKVTEHVNKHILGLYKKNKKFGFVVPDDKRILKDIYVPAEKSKDALDNTKVLVRIDDYGSGLRQNPEGTVEEILGDLKEPGVDILSIIKVFGFPEDFEKRVKAAANRVALRDISKEIDKRIDLRDVYTVTIDKEDAKDLDDAVSLEFDDGIWKLGVHIADVSHYVKEGGLLDKEACERGTSVYFPDRVIPMFPAQLSNGCCSLNANEDKLTLSCIMDIDSSGKVISHKICETVIRVKKRLSYNYVFELLENQDKDMINSNTQDLDVCTEIIEDTEFRKLIYNMHDLALLLRKKRFERGSIDFDLPESSIILNTDGSVKKIQAYNRTVANIIIEEFMLAANETVAQEYFWLELPFIYRVHDTPDMEKMRELSAFINNFGFSVITSKNEMHPKEIQKLLNKIYGTEAEAVISRMVLSSMKQARYQVLPGKHFGLAAQYYTHFTSPIRRYPDLQIHRIIKENIKKGISDKRRTHYMNILDYVASHSSAMERRANDAERDAVKYKMCEYMQTRIGCVFDGIISGMTKHGMYVALENTIEGFISMADIGDDYYFFDSINYETVGQRSNKIFRLGDSIKIVVAGADKMTRVIDFIPYGKKKKRRK</sequence>
<dbReference type="GO" id="GO:0005829">
    <property type="term" value="C:cytosol"/>
    <property type="evidence" value="ECO:0007669"/>
    <property type="project" value="TreeGrafter"/>
</dbReference>
<dbReference type="InterPro" id="IPR012340">
    <property type="entry name" value="NA-bd_OB-fold"/>
</dbReference>
<dbReference type="Pfam" id="PF00773">
    <property type="entry name" value="RNB"/>
    <property type="match status" value="1"/>
</dbReference>
<dbReference type="PROSITE" id="PS01175">
    <property type="entry name" value="RIBONUCLEASE_II"/>
    <property type="match status" value="1"/>
</dbReference>
<dbReference type="InterPro" id="IPR004476">
    <property type="entry name" value="RNase_II/RNase_R"/>
</dbReference>
<dbReference type="InterPro" id="IPR040476">
    <property type="entry name" value="CSD2"/>
</dbReference>
<dbReference type="InterPro" id="IPR013223">
    <property type="entry name" value="RNase_B_OB_dom"/>
</dbReference>
<dbReference type="EC" id="3.1.13.1" evidence="8"/>
<dbReference type="Proteomes" id="UP000003011">
    <property type="component" value="Unassembled WGS sequence"/>
</dbReference>
<evidence type="ECO:0000256" key="7">
    <source>
        <dbReference type="ARBA" id="ARBA00022884"/>
    </source>
</evidence>
<dbReference type="GO" id="GO:0006402">
    <property type="term" value="P:mRNA catabolic process"/>
    <property type="evidence" value="ECO:0007669"/>
    <property type="project" value="TreeGrafter"/>
</dbReference>
<evidence type="ECO:0000256" key="4">
    <source>
        <dbReference type="ARBA" id="ARBA00022722"/>
    </source>
</evidence>
<dbReference type="PROSITE" id="PS50126">
    <property type="entry name" value="S1"/>
    <property type="match status" value="1"/>
</dbReference>
<dbReference type="Pfam" id="PF00575">
    <property type="entry name" value="S1"/>
    <property type="match status" value="1"/>
</dbReference>
<keyword evidence="5 8" id="KW-0378">Hydrolase</keyword>
<organism evidence="10 11">
    <name type="scientific">Johnsonella ignava ATCC 51276</name>
    <dbReference type="NCBI Taxonomy" id="679200"/>
    <lineage>
        <taxon>Bacteria</taxon>
        <taxon>Bacillati</taxon>
        <taxon>Bacillota</taxon>
        <taxon>Clostridia</taxon>
        <taxon>Lachnospirales</taxon>
        <taxon>Lachnospiraceae</taxon>
        <taxon>Johnsonella</taxon>
    </lineage>
</organism>
<evidence type="ECO:0000256" key="8">
    <source>
        <dbReference type="HAMAP-Rule" id="MF_01895"/>
    </source>
</evidence>
<dbReference type="SUPFAM" id="SSF50249">
    <property type="entry name" value="Nucleic acid-binding proteins"/>
    <property type="match status" value="4"/>
</dbReference>
<evidence type="ECO:0000256" key="3">
    <source>
        <dbReference type="ARBA" id="ARBA00022490"/>
    </source>
</evidence>
<gene>
    <name evidence="8" type="primary">rnr</name>
    <name evidence="10" type="ORF">HMPREF9333_00498</name>
</gene>
<dbReference type="PANTHER" id="PTHR23355">
    <property type="entry name" value="RIBONUCLEASE"/>
    <property type="match status" value="1"/>
</dbReference>
<protein>
    <recommendedName>
        <fullName evidence="8">Ribonuclease R</fullName>
        <shortName evidence="8">RNase R</shortName>
        <ecNumber evidence="8">3.1.13.1</ecNumber>
    </recommendedName>
</protein>
<comment type="function">
    <text evidence="8">3'-5' exoribonuclease that releases 5'-nucleoside monophosphates and is involved in maturation of structured RNAs.</text>
</comment>
<accession>G5GG09</accession>
<dbReference type="CDD" id="cd04471">
    <property type="entry name" value="S1_RNase_R"/>
    <property type="match status" value="1"/>
</dbReference>
<reference evidence="10 11" key="1">
    <citation type="submission" date="2011-08" db="EMBL/GenBank/DDBJ databases">
        <title>The Genome Sequence of Johnsonella ignava ATCC 51276.</title>
        <authorList>
            <consortium name="The Broad Institute Genome Sequencing Platform"/>
            <person name="Earl A."/>
            <person name="Ward D."/>
            <person name="Feldgarden M."/>
            <person name="Gevers D."/>
            <person name="Izard J."/>
            <person name="Blanton J.M."/>
            <person name="Baranova O.V."/>
            <person name="Dewhirst F.E."/>
            <person name="Young S.K."/>
            <person name="Zeng Q."/>
            <person name="Gargeya S."/>
            <person name="Fitzgerald M."/>
            <person name="Haas B."/>
            <person name="Abouelleil A."/>
            <person name="Alvarado L."/>
            <person name="Arachchi H.M."/>
            <person name="Berlin A."/>
            <person name="Brown A."/>
            <person name="Chapman S.B."/>
            <person name="Chen Z."/>
            <person name="Dunbar C."/>
            <person name="Freedman E."/>
            <person name="Gearin G."/>
            <person name="Gellesch M."/>
            <person name="Goldberg J."/>
            <person name="Griggs A."/>
            <person name="Gujja S."/>
            <person name="Heiman D."/>
            <person name="Howarth C."/>
            <person name="Larson L."/>
            <person name="Lui A."/>
            <person name="MacDonald P.J.P."/>
            <person name="Montmayeur A."/>
            <person name="Murphy C."/>
            <person name="Neiman D."/>
            <person name="Pearson M."/>
            <person name="Priest M."/>
            <person name="Roberts A."/>
            <person name="Saif S."/>
            <person name="Shea T."/>
            <person name="Shenoy N."/>
            <person name="Sisk P."/>
            <person name="Stolte C."/>
            <person name="Sykes S."/>
            <person name="Wortman J."/>
            <person name="Nusbaum C."/>
            <person name="Birren B."/>
        </authorList>
    </citation>
    <scope>NUCLEOTIDE SEQUENCE [LARGE SCALE GENOMIC DNA]</scope>
    <source>
        <strain evidence="10 11">ATCC 51276</strain>
    </source>
</reference>
<dbReference type="GO" id="GO:0003723">
    <property type="term" value="F:RNA binding"/>
    <property type="evidence" value="ECO:0007669"/>
    <property type="project" value="UniProtKB-UniRule"/>
</dbReference>
<feature type="domain" description="S1 motif" evidence="9">
    <location>
        <begin position="663"/>
        <end position="743"/>
    </location>
</feature>
<dbReference type="RefSeq" id="WP_005539600.1">
    <property type="nucleotide sequence ID" value="NZ_JH378830.1"/>
</dbReference>
<dbReference type="OrthoDB" id="9764149at2"/>
<dbReference type="PANTHER" id="PTHR23355:SF9">
    <property type="entry name" value="DIS3-LIKE EXONUCLEASE 2"/>
    <property type="match status" value="1"/>
</dbReference>
<dbReference type="InterPro" id="IPR050180">
    <property type="entry name" value="RNR_Ribonuclease"/>
</dbReference>
<dbReference type="InterPro" id="IPR001900">
    <property type="entry name" value="RNase_II/R"/>
</dbReference>
<evidence type="ECO:0000256" key="2">
    <source>
        <dbReference type="ARBA" id="ARBA00004496"/>
    </source>
</evidence>
<keyword evidence="4 8" id="KW-0540">Nuclease</keyword>
<dbReference type="PATRIC" id="fig|679200.3.peg.528"/>
<dbReference type="InterPro" id="IPR022966">
    <property type="entry name" value="RNase_II/R_CS"/>
</dbReference>
<evidence type="ECO:0000256" key="1">
    <source>
        <dbReference type="ARBA" id="ARBA00001849"/>
    </source>
</evidence>
<dbReference type="InterPro" id="IPR003029">
    <property type="entry name" value="S1_domain"/>
</dbReference>
<dbReference type="STRING" id="679200.HMPREF9333_00498"/>
<dbReference type="EMBL" id="ACZL01000011">
    <property type="protein sequence ID" value="EHI56219.1"/>
    <property type="molecule type" value="Genomic_DNA"/>
</dbReference>
<dbReference type="Gene3D" id="2.40.50.140">
    <property type="entry name" value="Nucleic acid-binding proteins"/>
    <property type="match status" value="3"/>
</dbReference>
<dbReference type="AlphaFoldDB" id="G5GG09"/>
<proteinExistence type="inferred from homology"/>
<name>G5GG09_9FIRM</name>
<evidence type="ECO:0000256" key="5">
    <source>
        <dbReference type="ARBA" id="ARBA00022801"/>
    </source>
</evidence>
<dbReference type="NCBIfam" id="TIGR02063">
    <property type="entry name" value="RNase_R"/>
    <property type="match status" value="1"/>
</dbReference>
<evidence type="ECO:0000313" key="10">
    <source>
        <dbReference type="EMBL" id="EHI56219.1"/>
    </source>
</evidence>
<dbReference type="HOGENOM" id="CLU_002333_4_1_9"/>
<dbReference type="SMART" id="SM00316">
    <property type="entry name" value="S1"/>
    <property type="match status" value="2"/>
</dbReference>
<dbReference type="SMART" id="SM00955">
    <property type="entry name" value="RNB"/>
    <property type="match status" value="1"/>
</dbReference>
<dbReference type="Pfam" id="PF17876">
    <property type="entry name" value="CSD2"/>
    <property type="match status" value="1"/>
</dbReference>
<comment type="caution">
    <text evidence="10">The sequence shown here is derived from an EMBL/GenBank/DDBJ whole genome shotgun (WGS) entry which is preliminary data.</text>
</comment>
<dbReference type="Pfam" id="PF08206">
    <property type="entry name" value="OB_RNB"/>
    <property type="match status" value="1"/>
</dbReference>
<comment type="subcellular location">
    <subcellularLocation>
        <location evidence="2 8">Cytoplasm</location>
    </subcellularLocation>
</comment>